<organism evidence="4">
    <name type="scientific">Planktothricoides raciborskii GIHE-MW2</name>
    <dbReference type="NCBI Taxonomy" id="2792601"/>
    <lineage>
        <taxon>Bacteria</taxon>
        <taxon>Bacillati</taxon>
        <taxon>Cyanobacteriota</taxon>
        <taxon>Cyanophyceae</taxon>
        <taxon>Oscillatoriophycideae</taxon>
        <taxon>Oscillatoriales</taxon>
        <taxon>Oscillatoriaceae</taxon>
        <taxon>Planktothricoides</taxon>
    </lineage>
</organism>
<reference evidence="4" key="1">
    <citation type="submission" date="2024-07" db="EMBL/GenBank/DDBJ databases">
        <authorList>
            <person name="Kim Y.J."/>
            <person name="Jeong J.Y."/>
        </authorList>
    </citation>
    <scope>NUCLEOTIDE SEQUENCE</scope>
    <source>
        <strain evidence="4">GIHE-MW2</strain>
    </source>
</reference>
<dbReference type="PANTHER" id="PTHR32089:SF112">
    <property type="entry name" value="LYSOZYME-LIKE PROTEIN-RELATED"/>
    <property type="match status" value="1"/>
</dbReference>
<dbReference type="GO" id="GO:0016020">
    <property type="term" value="C:membrane"/>
    <property type="evidence" value="ECO:0007669"/>
    <property type="project" value="InterPro"/>
</dbReference>
<name>A0AAU8JFV3_9CYAN</name>
<evidence type="ECO:0000256" key="2">
    <source>
        <dbReference type="PROSITE-ProRule" id="PRU00284"/>
    </source>
</evidence>
<gene>
    <name evidence="4" type="ORF">ABWT76_000081</name>
</gene>
<accession>A0AAU8JFV3</accession>
<dbReference type="SMART" id="SM00283">
    <property type="entry name" value="MA"/>
    <property type="match status" value="1"/>
</dbReference>
<proteinExistence type="predicted"/>
<sequence length="250" mass="27119">MNIIAASASQIATTVEQQERTTVGQSNSVNKTTVTIEQLNVSSQQTTKQAEIAANRVREVLALVEQYPEFLVAQDPTLKQIMNGISQQILRLSEQSNQIANISDLVGDIASQTNMLSLNAAVEAARAGDHGKGFAVVAAEIRKLAEQSKQSAKKIREIVGQIQRSMESSVTVTEQANQTVNKIVSAINEVALSNQQISMSAKQQQTALQQIVLAMNEINRLAAQIAIGISQAKNTTKELNFVVQDFQDMV</sequence>
<evidence type="ECO:0000259" key="3">
    <source>
        <dbReference type="PROSITE" id="PS50111"/>
    </source>
</evidence>
<dbReference type="InterPro" id="IPR004089">
    <property type="entry name" value="MCPsignal_dom"/>
</dbReference>
<dbReference type="GO" id="GO:0007165">
    <property type="term" value="P:signal transduction"/>
    <property type="evidence" value="ECO:0007669"/>
    <property type="project" value="UniProtKB-KW"/>
</dbReference>
<protein>
    <submittedName>
        <fullName evidence="4">Methyl-accepting chemotaxis protein</fullName>
    </submittedName>
</protein>
<evidence type="ECO:0000313" key="4">
    <source>
        <dbReference type="EMBL" id="XCM37330.1"/>
    </source>
</evidence>
<dbReference type="PROSITE" id="PS50111">
    <property type="entry name" value="CHEMOTAXIS_TRANSDUC_2"/>
    <property type="match status" value="1"/>
</dbReference>
<evidence type="ECO:0000256" key="1">
    <source>
        <dbReference type="ARBA" id="ARBA00023224"/>
    </source>
</evidence>
<dbReference type="SUPFAM" id="SSF58104">
    <property type="entry name" value="Methyl-accepting chemotaxis protein (MCP) signaling domain"/>
    <property type="match status" value="1"/>
</dbReference>
<dbReference type="AlphaFoldDB" id="A0AAU8JFV3"/>
<keyword evidence="1 2" id="KW-0807">Transducer</keyword>
<dbReference type="PANTHER" id="PTHR32089">
    <property type="entry name" value="METHYL-ACCEPTING CHEMOTAXIS PROTEIN MCPB"/>
    <property type="match status" value="1"/>
</dbReference>
<dbReference type="Gene3D" id="1.10.287.950">
    <property type="entry name" value="Methyl-accepting chemotaxis protein"/>
    <property type="match status" value="1"/>
</dbReference>
<feature type="domain" description="Methyl-accepting transducer" evidence="3">
    <location>
        <begin position="1"/>
        <end position="240"/>
    </location>
</feature>
<dbReference type="Pfam" id="PF00015">
    <property type="entry name" value="MCPsignal"/>
    <property type="match status" value="1"/>
</dbReference>
<dbReference type="RefSeq" id="WP_354635468.1">
    <property type="nucleotide sequence ID" value="NZ_CP159837.1"/>
</dbReference>
<dbReference type="EMBL" id="CP159837">
    <property type="protein sequence ID" value="XCM37330.1"/>
    <property type="molecule type" value="Genomic_DNA"/>
</dbReference>